<accession>H8GK24</accession>
<dbReference type="RefSeq" id="WP_005370814.1">
    <property type="nucleotide sequence ID" value="NZ_CM001475.1"/>
</dbReference>
<evidence type="ECO:0000313" key="3">
    <source>
        <dbReference type="Proteomes" id="UP000005090"/>
    </source>
</evidence>
<keyword evidence="1" id="KW-0812">Transmembrane</keyword>
<dbReference type="HOGENOM" id="CLU_097500_0_0_6"/>
<dbReference type="Proteomes" id="UP000005090">
    <property type="component" value="Chromosome"/>
</dbReference>
<gene>
    <name evidence="2" type="ORF">Metal_1360</name>
</gene>
<dbReference type="AlphaFoldDB" id="H8GK24"/>
<evidence type="ECO:0000313" key="2">
    <source>
        <dbReference type="EMBL" id="EIC29148.1"/>
    </source>
</evidence>
<dbReference type="eggNOG" id="COG4795">
    <property type="taxonomic scope" value="Bacteria"/>
</dbReference>
<keyword evidence="1" id="KW-1133">Transmembrane helix</keyword>
<dbReference type="STRING" id="686340.Metal_1360"/>
<evidence type="ECO:0008006" key="4">
    <source>
        <dbReference type="Google" id="ProtNLM"/>
    </source>
</evidence>
<keyword evidence="1" id="KW-0472">Membrane</keyword>
<evidence type="ECO:0000256" key="1">
    <source>
        <dbReference type="SAM" id="Phobius"/>
    </source>
</evidence>
<proteinExistence type="predicted"/>
<reference evidence="2 3" key="1">
    <citation type="journal article" date="2013" name="Genome Announc.">
        <title>Genome Sequence of the Obligate Gammaproteobacterial Methanotroph Methylomicrobium album Strain BG8.</title>
        <authorList>
            <person name="Kits K.D."/>
            <person name="Kalyuzhnaya M.G."/>
            <person name="Klotz M.G."/>
            <person name="Jetten M.S."/>
            <person name="Op den Camp H.J."/>
            <person name="Vuilleumier S."/>
            <person name="Bringel F."/>
            <person name="Dispirito A.A."/>
            <person name="Murrell J.C."/>
            <person name="Bruce D."/>
            <person name="Cheng J.F."/>
            <person name="Copeland A."/>
            <person name="Goodwin L."/>
            <person name="Hauser L."/>
            <person name="Lajus A."/>
            <person name="Land M.L."/>
            <person name="Lapidus A."/>
            <person name="Lucas S."/>
            <person name="Medigue C."/>
            <person name="Pitluck S."/>
            <person name="Woyke T."/>
            <person name="Zeytun A."/>
            <person name="Stein L.Y."/>
        </authorList>
    </citation>
    <scope>NUCLEOTIDE SEQUENCE [LARGE SCALE GENOMIC DNA]</scope>
    <source>
        <strain evidence="2 3">BG8</strain>
    </source>
</reference>
<feature type="transmembrane region" description="Helical" evidence="1">
    <location>
        <begin position="12"/>
        <end position="34"/>
    </location>
</feature>
<sequence length="266" mass="29038">MLTHRKGQIGISLVELLIGMLVGLIVVAGGLSIFTASVRGQADNVKLSRLNQDMRAMMDIMVRDIRRAGFVTSDPDTNLDSLRNNPFFDDTITDLAVYNDGSCIVYTYNRNNDSPPDVGSNEYFGFRLSDDGKLEMRRSGSTNENCTNSAWESITEVEVEITGLTFALTSTELNVTSMTNDDDGDGIMEASDSDGIPYGDDNNNGVCDTGEVCNICTRDGSPAPACLYVRNVTITLTGRLHDDHAVTQTIVEQVRVRNDKYLAAVP</sequence>
<keyword evidence="3" id="KW-1185">Reference proteome</keyword>
<protein>
    <recommendedName>
        <fullName evidence="4">Prepilin-type N-terminal cleavage/methylation domain-containing protein</fullName>
    </recommendedName>
</protein>
<dbReference type="EMBL" id="CM001475">
    <property type="protein sequence ID" value="EIC29148.1"/>
    <property type="molecule type" value="Genomic_DNA"/>
</dbReference>
<organism evidence="2 3">
    <name type="scientific">Methylomicrobium album BG8</name>
    <dbReference type="NCBI Taxonomy" id="686340"/>
    <lineage>
        <taxon>Bacteria</taxon>
        <taxon>Pseudomonadati</taxon>
        <taxon>Pseudomonadota</taxon>
        <taxon>Gammaproteobacteria</taxon>
        <taxon>Methylococcales</taxon>
        <taxon>Methylococcaceae</taxon>
        <taxon>Methylomicrobium</taxon>
    </lineage>
</organism>
<name>H8GK24_METAL</name>